<dbReference type="OrthoDB" id="6077660at2759"/>
<feature type="signal peptide" evidence="1">
    <location>
        <begin position="1"/>
        <end position="21"/>
    </location>
</feature>
<gene>
    <name evidence="3" type="primary">LOC106175492</name>
</gene>
<keyword evidence="2" id="KW-1185">Reference proteome</keyword>
<evidence type="ECO:0000256" key="1">
    <source>
        <dbReference type="SAM" id="SignalP"/>
    </source>
</evidence>
<dbReference type="InParanoid" id="A0A1S3JRL0"/>
<organism evidence="2 3">
    <name type="scientific">Lingula anatina</name>
    <name type="common">Brachiopod</name>
    <name type="synonym">Lingula unguis</name>
    <dbReference type="NCBI Taxonomy" id="7574"/>
    <lineage>
        <taxon>Eukaryota</taxon>
        <taxon>Metazoa</taxon>
        <taxon>Spiralia</taxon>
        <taxon>Lophotrochozoa</taxon>
        <taxon>Brachiopoda</taxon>
        <taxon>Linguliformea</taxon>
        <taxon>Lingulata</taxon>
        <taxon>Lingulida</taxon>
        <taxon>Linguloidea</taxon>
        <taxon>Lingulidae</taxon>
        <taxon>Lingula</taxon>
    </lineage>
</organism>
<proteinExistence type="predicted"/>
<dbReference type="Proteomes" id="UP000085678">
    <property type="component" value="Unplaced"/>
</dbReference>
<sequence>MKSALASVLVITVFWSAQVHCLPPIHLNISGPDHGCTCPKYESCATEMSQKLLDVSNKFHTQISTMQTLLMQETLARQMLENKFTGLEKKMTEAIQKLSATVSSQQQNITILNDFMATLNKWTLVFKAVAGGGEDMYQLWSSDRTLNENIPQAKSLTSSLKVHYKSHLVNNWKNEKIKYVKVAFYKGGVERIVLIFDATGSDKMSWFDKGRLISSPYSDIDTASQSTSGYYFSIQGFVRPPYARHFHINKSHNGCSNDIGWIAVINKPGCAYEAFDRYPAFLYAPGHNAVVFSRRRFLFFYIIYSVNEVPWVSFTSLIISFNF</sequence>
<feature type="chain" id="PRO_5010193463" evidence="1">
    <location>
        <begin position="22"/>
        <end position="323"/>
    </location>
</feature>
<keyword evidence="1" id="KW-0732">Signal</keyword>
<protein>
    <submittedName>
        <fullName evidence="3">Uncharacterized protein LOC106175492</fullName>
    </submittedName>
</protein>
<dbReference type="AlphaFoldDB" id="A0A1S3JRL0"/>
<dbReference type="GeneID" id="106175492"/>
<evidence type="ECO:0000313" key="3">
    <source>
        <dbReference type="RefSeq" id="XP_013412977.1"/>
    </source>
</evidence>
<name>A0A1S3JRL0_LINAN</name>
<dbReference type="RefSeq" id="XP_013412977.1">
    <property type="nucleotide sequence ID" value="XM_013557523.1"/>
</dbReference>
<reference evidence="3" key="1">
    <citation type="submission" date="2025-08" db="UniProtKB">
        <authorList>
            <consortium name="RefSeq"/>
        </authorList>
    </citation>
    <scope>IDENTIFICATION</scope>
    <source>
        <tissue evidence="3">Gonads</tissue>
    </source>
</reference>
<evidence type="ECO:0000313" key="2">
    <source>
        <dbReference type="Proteomes" id="UP000085678"/>
    </source>
</evidence>
<dbReference type="KEGG" id="lak:106175492"/>
<accession>A0A1S3JRL0</accession>